<proteinExistence type="predicted"/>
<dbReference type="Pfam" id="PF13020">
    <property type="entry name" value="NOV_C"/>
    <property type="match status" value="1"/>
</dbReference>
<name>A0ABX7MNF3_9GAMM</name>
<evidence type="ECO:0000313" key="3">
    <source>
        <dbReference type="Proteomes" id="UP000663555"/>
    </source>
</evidence>
<reference evidence="2 3" key="1">
    <citation type="submission" date="2021-03" db="EMBL/GenBank/DDBJ databases">
        <title>Genome sequencing of Marinobacter sp. LPB0319.</title>
        <authorList>
            <person name="Kim J."/>
        </authorList>
    </citation>
    <scope>NUCLEOTIDE SEQUENCE [LARGE SCALE GENOMIC DNA]</scope>
    <source>
        <strain evidence="2 3">LPB0319</strain>
    </source>
</reference>
<sequence length="119" mass="13570">MQIEAHAINLITNLEPTLFRTPEGNPGFDLYEADSTGKQIRWVEVKSMTGSLEDRPVGLSYTQFDYAREKGDAYWLYIVEHATDPAQARVLRIQNPAGQARTFTFDYGWSQIARTDSPR</sequence>
<organism evidence="2 3">
    <name type="scientific">Marinobacter salinisoli</name>
    <dbReference type="NCBI Taxonomy" id="2769486"/>
    <lineage>
        <taxon>Bacteria</taxon>
        <taxon>Pseudomonadati</taxon>
        <taxon>Pseudomonadota</taxon>
        <taxon>Gammaproteobacteria</taxon>
        <taxon>Pseudomonadales</taxon>
        <taxon>Marinobacteraceae</taxon>
        <taxon>Marinobacter</taxon>
    </lineage>
</organism>
<protein>
    <submittedName>
        <fullName evidence="2">DUF3883 domain-containing protein</fullName>
    </submittedName>
</protein>
<evidence type="ECO:0000259" key="1">
    <source>
        <dbReference type="Pfam" id="PF13020"/>
    </source>
</evidence>
<evidence type="ECO:0000313" key="2">
    <source>
        <dbReference type="EMBL" id="QSP93792.1"/>
    </source>
</evidence>
<keyword evidence="3" id="KW-1185">Reference proteome</keyword>
<feature type="domain" description="Protein NO VEIN C-terminal" evidence="1">
    <location>
        <begin position="23"/>
        <end position="87"/>
    </location>
</feature>
<gene>
    <name evidence="2" type="ORF">LPB19_11355</name>
</gene>
<dbReference type="Proteomes" id="UP000663555">
    <property type="component" value="Chromosome"/>
</dbReference>
<accession>A0ABX7MNF3</accession>
<dbReference type="EMBL" id="CP071247">
    <property type="protein sequence ID" value="QSP93792.1"/>
    <property type="molecule type" value="Genomic_DNA"/>
</dbReference>
<dbReference type="InterPro" id="IPR024975">
    <property type="entry name" value="NOV_C"/>
</dbReference>